<dbReference type="InterPro" id="IPR023213">
    <property type="entry name" value="CAT-like_dom_sf"/>
</dbReference>
<keyword evidence="7" id="KW-1185">Reference proteome</keyword>
<dbReference type="Gene3D" id="3.30.559.10">
    <property type="entry name" value="Chloramphenicol acetyltransferase-like domain"/>
    <property type="match status" value="1"/>
</dbReference>
<evidence type="ECO:0000256" key="1">
    <source>
        <dbReference type="ARBA" id="ARBA00001957"/>
    </source>
</evidence>
<gene>
    <name evidence="6" type="ORF">HNR30_007400</name>
</gene>
<dbReference type="CDD" id="cd05930">
    <property type="entry name" value="A_NRPS"/>
    <property type="match status" value="1"/>
</dbReference>
<dbReference type="InterPro" id="IPR020845">
    <property type="entry name" value="AMP-binding_CS"/>
</dbReference>
<sequence length="1382" mass="146671">MNATLRPAQRRLWFLDRAGYGTAYLIWHAYRLTGPLDGAALEAALLAVVKRHDALRSVVAEHDGEPVWVTGQDARAPLIVREAGRAGEAARIAGRIAQEPLDLEHGPLFRVGLVRSGPEEHLLVLTFHHIVCDGPSIGIVLRDLWACYRAILTGREPVLPALPVPPVPPALPAVAADQEPAATQSARAYWKASLTGAPPLLELPADRPRRSTAGRGARHPVRLEQGTAAAVLGLARRERCTPFMVLLAAAAVMMARHSGQDDIVIGTPATGADRPGPDAVGMFVNTLALRVDLSGDPTARELLRQARRTTLGGLQHQGFPFDELVAELDPGRGSGHNPLFQAMLVVEHPPGAQEPAPGLSAVWQDLTPETARFDLTLLGLVGTERDLELVLDYSADLFDPGTVAGFAASLVTILTAMAADPACRVWDIPLAEPSLTAVREEWTRPVHEQFAARAATAPEAAALAGDTVLTYGALERRANRLAHRLRDLGVGPGSPVAVVLPAGAQALVAVLGVLKAGCAYVPLDPAQPVERLSLLIAESGARAVIGAGGLTPGEDEADEPPARPVGPGDLAYIVFTSGSTGRPKGVMVTHGTLAELTRSFREVHECFEPGQRVLMLPPLTFDASAGDLFPALTGGAALVLHPDPAELDGPGLVRWCVRHGVTAVDAPSSLWQQWVHDLRDPHDLGGATVEWPVTTMMVGGDRVPVESVRAFSRLTGGTVALFNHYGPTEATVCATVLRTVDAAEFGELGHLPIGRPLPHVRAHVLDGRGRPVPPGTPGELHLGGACLARGYLGEREATDERFVRDPFAGGRMYRTGDLARQRADGTLEFLGRADRQVKINGYRVEPAEVEAVALACPGVRDAVVVAADGRLIAYTAGSAHPGDVRRFLLGRLPRQFVPAAVVPLGEIPRTAHGKPDHTRLPAAHEAAPVHEAPRGPLERALAEAWRRATGAARVGRNDNFFALGGSSLVAVRMLREVERSAGVRLTLSALFETADLAEFAASAGQASQEPDAAGLRARAALPRDLRTALRSRTLASPRTGERATAPRVVLLTGATGFLGSFLLAELLHQGAGHVYCLVRPTAAQDPAARLRQAMTGRGLGEPATSERITVLPGDLTQPRLGLVAERYEALAGETDLIVHYGRHASFAQPYRSLEPVNVGGTLEVLRLAAHRRLIPVHAVTTLGLYAAGRGTVTEGRQPDEPDGLASPYYQSRWVADALVRAAREHGLPAAIHRPARVGGASGSGICDPGDYFSRLLRTCRQLGMVPDLPGGHDAAPVDHVAAGIVRLALDPASTGRDYHYANPKTISSPELAGALGAELVPWRRWQEEADARDDVAMAAFAGDEPWGSTVDRFDCAATVGAAGLRFPPLDGRLIGLYLETMR</sequence>
<dbReference type="GO" id="GO:0031177">
    <property type="term" value="F:phosphopantetheine binding"/>
    <property type="evidence" value="ECO:0007669"/>
    <property type="project" value="TreeGrafter"/>
</dbReference>
<keyword evidence="2" id="KW-0596">Phosphopantetheine</keyword>
<dbReference type="Gene3D" id="3.40.50.720">
    <property type="entry name" value="NAD(P)-binding Rossmann-like Domain"/>
    <property type="match status" value="1"/>
</dbReference>
<evidence type="ECO:0000256" key="3">
    <source>
        <dbReference type="ARBA" id="ARBA00022553"/>
    </source>
</evidence>
<dbReference type="GO" id="GO:0044550">
    <property type="term" value="P:secondary metabolite biosynthetic process"/>
    <property type="evidence" value="ECO:0007669"/>
    <property type="project" value="TreeGrafter"/>
</dbReference>
<dbReference type="Pfam" id="PF00668">
    <property type="entry name" value="Condensation"/>
    <property type="match status" value="1"/>
</dbReference>
<dbReference type="SUPFAM" id="SSF51735">
    <property type="entry name" value="NAD(P)-binding Rossmann-fold domains"/>
    <property type="match status" value="1"/>
</dbReference>
<dbReference type="Pfam" id="PF07993">
    <property type="entry name" value="NAD_binding_4"/>
    <property type="match status" value="1"/>
</dbReference>
<dbReference type="InterPro" id="IPR045851">
    <property type="entry name" value="AMP-bd_C_sf"/>
</dbReference>
<evidence type="ECO:0000256" key="4">
    <source>
        <dbReference type="ARBA" id="ARBA00022598"/>
    </source>
</evidence>
<dbReference type="RefSeq" id="WP_181614754.1">
    <property type="nucleotide sequence ID" value="NZ_BAABAM010000007.1"/>
</dbReference>
<keyword evidence="3" id="KW-0597">Phosphoprotein</keyword>
<dbReference type="PROSITE" id="PS00455">
    <property type="entry name" value="AMP_BINDING"/>
    <property type="match status" value="1"/>
</dbReference>
<dbReference type="InterPro" id="IPR010071">
    <property type="entry name" value="AA_adenyl_dom"/>
</dbReference>
<comment type="cofactor">
    <cofactor evidence="1">
        <name>pantetheine 4'-phosphate</name>
        <dbReference type="ChEBI" id="CHEBI:47942"/>
    </cofactor>
</comment>
<dbReference type="Pfam" id="PF00550">
    <property type="entry name" value="PP-binding"/>
    <property type="match status" value="1"/>
</dbReference>
<feature type="domain" description="Carrier" evidence="5">
    <location>
        <begin position="932"/>
        <end position="1007"/>
    </location>
</feature>
<dbReference type="NCBIfam" id="TIGR01746">
    <property type="entry name" value="Thioester-redct"/>
    <property type="match status" value="1"/>
</dbReference>
<dbReference type="SUPFAM" id="SSF52777">
    <property type="entry name" value="CoA-dependent acyltransferases"/>
    <property type="match status" value="2"/>
</dbReference>
<dbReference type="GO" id="GO:0008610">
    <property type="term" value="P:lipid biosynthetic process"/>
    <property type="evidence" value="ECO:0007669"/>
    <property type="project" value="UniProtKB-ARBA"/>
</dbReference>
<evidence type="ECO:0000313" key="7">
    <source>
        <dbReference type="Proteomes" id="UP000530928"/>
    </source>
</evidence>
<dbReference type="SUPFAM" id="SSF56801">
    <property type="entry name" value="Acetyl-CoA synthetase-like"/>
    <property type="match status" value="1"/>
</dbReference>
<keyword evidence="4" id="KW-0436">Ligase</keyword>
<dbReference type="NCBIfam" id="TIGR01733">
    <property type="entry name" value="AA-adenyl-dom"/>
    <property type="match status" value="1"/>
</dbReference>
<dbReference type="Gene3D" id="3.40.50.12780">
    <property type="entry name" value="N-terminal domain of ligase-like"/>
    <property type="match status" value="1"/>
</dbReference>
<dbReference type="InterPro" id="IPR013120">
    <property type="entry name" value="FAR_NAD-bd"/>
</dbReference>
<dbReference type="EMBL" id="JACDUR010000008">
    <property type="protein sequence ID" value="MBA2896009.1"/>
    <property type="molecule type" value="Genomic_DNA"/>
</dbReference>
<dbReference type="PROSITE" id="PS50075">
    <property type="entry name" value="CARRIER"/>
    <property type="match status" value="1"/>
</dbReference>
<dbReference type="PROSITE" id="PS00012">
    <property type="entry name" value="PHOSPHOPANTETHEINE"/>
    <property type="match status" value="1"/>
</dbReference>
<dbReference type="SUPFAM" id="SSF47336">
    <property type="entry name" value="ACP-like"/>
    <property type="match status" value="1"/>
</dbReference>
<dbReference type="CDD" id="cd19531">
    <property type="entry name" value="LCL_NRPS-like"/>
    <property type="match status" value="1"/>
</dbReference>
<dbReference type="GO" id="GO:0005737">
    <property type="term" value="C:cytoplasm"/>
    <property type="evidence" value="ECO:0007669"/>
    <property type="project" value="TreeGrafter"/>
</dbReference>
<dbReference type="InterPro" id="IPR006162">
    <property type="entry name" value="Ppantetheine_attach_site"/>
</dbReference>
<accession>A0A7W0CRS7</accession>
<dbReference type="Pfam" id="PF00501">
    <property type="entry name" value="AMP-binding"/>
    <property type="match status" value="1"/>
</dbReference>
<evidence type="ECO:0000259" key="5">
    <source>
        <dbReference type="PROSITE" id="PS50075"/>
    </source>
</evidence>
<evidence type="ECO:0000313" key="6">
    <source>
        <dbReference type="EMBL" id="MBA2896009.1"/>
    </source>
</evidence>
<name>A0A7W0CRS7_9ACTN</name>
<dbReference type="GO" id="GO:0043041">
    <property type="term" value="P:amino acid activation for nonribosomal peptide biosynthetic process"/>
    <property type="evidence" value="ECO:0007669"/>
    <property type="project" value="TreeGrafter"/>
</dbReference>
<dbReference type="Gene3D" id="1.10.1200.10">
    <property type="entry name" value="ACP-like"/>
    <property type="match status" value="1"/>
</dbReference>
<reference evidence="6 7" key="1">
    <citation type="submission" date="2020-07" db="EMBL/GenBank/DDBJ databases">
        <title>Genomic Encyclopedia of Type Strains, Phase IV (KMG-IV): sequencing the most valuable type-strain genomes for metagenomic binning, comparative biology and taxonomic classification.</title>
        <authorList>
            <person name="Goeker M."/>
        </authorList>
    </citation>
    <scope>NUCLEOTIDE SEQUENCE [LARGE SCALE GENOMIC DNA]</scope>
    <source>
        <strain evidence="6 7">DSM 45533</strain>
    </source>
</reference>
<dbReference type="InterPro" id="IPR009081">
    <property type="entry name" value="PP-bd_ACP"/>
</dbReference>
<dbReference type="CDD" id="cd05235">
    <property type="entry name" value="SDR_e1"/>
    <property type="match status" value="1"/>
</dbReference>
<organism evidence="6 7">
    <name type="scientific">Nonomuraea soli</name>
    <dbReference type="NCBI Taxonomy" id="1032476"/>
    <lineage>
        <taxon>Bacteria</taxon>
        <taxon>Bacillati</taxon>
        <taxon>Actinomycetota</taxon>
        <taxon>Actinomycetes</taxon>
        <taxon>Streptosporangiales</taxon>
        <taxon>Streptosporangiaceae</taxon>
        <taxon>Nonomuraea</taxon>
    </lineage>
</organism>
<dbReference type="Proteomes" id="UP000530928">
    <property type="component" value="Unassembled WGS sequence"/>
</dbReference>
<dbReference type="InterPro" id="IPR036736">
    <property type="entry name" value="ACP-like_sf"/>
</dbReference>
<evidence type="ECO:0000256" key="2">
    <source>
        <dbReference type="ARBA" id="ARBA00022450"/>
    </source>
</evidence>
<dbReference type="InterPro" id="IPR036291">
    <property type="entry name" value="NAD(P)-bd_dom_sf"/>
</dbReference>
<dbReference type="PANTHER" id="PTHR45527:SF1">
    <property type="entry name" value="FATTY ACID SYNTHASE"/>
    <property type="match status" value="1"/>
</dbReference>
<dbReference type="InterPro" id="IPR000873">
    <property type="entry name" value="AMP-dep_synth/lig_dom"/>
</dbReference>
<dbReference type="Gene3D" id="3.30.300.30">
    <property type="match status" value="1"/>
</dbReference>
<dbReference type="Gene3D" id="3.30.559.30">
    <property type="entry name" value="Nonribosomal peptide synthetase, condensation domain"/>
    <property type="match status" value="1"/>
</dbReference>
<dbReference type="InterPro" id="IPR001242">
    <property type="entry name" value="Condensation_dom"/>
</dbReference>
<protein>
    <submittedName>
        <fullName evidence="6">Amino acid adenylation domain-containing protein/thioester reductase-like protein</fullName>
    </submittedName>
</protein>
<proteinExistence type="predicted"/>
<comment type="caution">
    <text evidence="6">The sequence shown here is derived from an EMBL/GenBank/DDBJ whole genome shotgun (WGS) entry which is preliminary data.</text>
</comment>
<dbReference type="InterPro" id="IPR010080">
    <property type="entry name" value="Thioester_reductase-like_dom"/>
</dbReference>
<dbReference type="GO" id="GO:0016874">
    <property type="term" value="F:ligase activity"/>
    <property type="evidence" value="ECO:0007669"/>
    <property type="project" value="UniProtKB-KW"/>
</dbReference>
<dbReference type="InterPro" id="IPR042099">
    <property type="entry name" value="ANL_N_sf"/>
</dbReference>
<dbReference type="PANTHER" id="PTHR45527">
    <property type="entry name" value="NONRIBOSOMAL PEPTIDE SYNTHETASE"/>
    <property type="match status" value="1"/>
</dbReference>